<dbReference type="Gene3D" id="2.70.98.70">
    <property type="match status" value="1"/>
</dbReference>
<reference evidence="1 2" key="1">
    <citation type="journal article" date="2017" name="Genome Announc.">
        <title>Complete Genome Sequences of Two Acetylene-Fermenting Pelobacter acetylenicus Strains.</title>
        <authorList>
            <person name="Sutton J.M."/>
            <person name="Baesman S.M."/>
            <person name="Fierst J.L."/>
            <person name="Poret-Peterson A.T."/>
            <person name="Oremland R.S."/>
            <person name="Dunlap D.S."/>
            <person name="Akob D.M."/>
        </authorList>
    </citation>
    <scope>NUCLEOTIDE SEQUENCE [LARGE SCALE GENOMIC DNA]</scope>
    <source>
        <strain evidence="1 2">SFB93</strain>
    </source>
</reference>
<gene>
    <name evidence="1" type="ORF">A7E78_00375</name>
</gene>
<dbReference type="STRING" id="1842532.A7E78_00375"/>
<dbReference type="EMBL" id="CP015519">
    <property type="protein sequence ID" value="APG26455.1"/>
    <property type="molecule type" value="Genomic_DNA"/>
</dbReference>
<organism evidence="1 2">
    <name type="scientific">Syntrophotalea acetylenivorans</name>
    <dbReference type="NCBI Taxonomy" id="1842532"/>
    <lineage>
        <taxon>Bacteria</taxon>
        <taxon>Pseudomonadati</taxon>
        <taxon>Thermodesulfobacteriota</taxon>
        <taxon>Desulfuromonadia</taxon>
        <taxon>Desulfuromonadales</taxon>
        <taxon>Syntrophotaleaceae</taxon>
        <taxon>Syntrophotalea</taxon>
    </lineage>
</organism>
<evidence type="ECO:0000313" key="2">
    <source>
        <dbReference type="Proteomes" id="UP000182517"/>
    </source>
</evidence>
<dbReference type="KEGG" id="pef:A7E78_00375"/>
<dbReference type="AlphaFoldDB" id="A0A1L3GKP5"/>
<keyword evidence="2" id="KW-1185">Reference proteome</keyword>
<name>A0A1L3GKP5_9BACT</name>
<proteinExistence type="predicted"/>
<dbReference type="OrthoDB" id="5499956at2"/>
<accession>A0A1L3GKP5</accession>
<sequence length="806" mass="90641">MKKHLFLQAIICLTFVATTYGFGLPDYLPDGPHPRIWLTSSELARLRSDMAENTPEWQSLSTWLTNNYPATNYDVRCPSPSNPSWRSINWDGHSFGSYRGLGWLKNIVNYSLAYQILKASDPTTAELYGNQAVDIVNGMIATHSVGEENDNGILMMRAGDAVYNLTNNADEVTAATVAGEYISPTYRVGKYGYPARAMMALPIAYDWLYDLLTPAERTLWQDVMFRYFDWVRGVTSTYNDGVVYDGVRYHEQSDGVCDGVTNVCTSVSDFYQTGASWEDIGDNFWSGHFAMMSLIGVATYGDNADAASYYNYALSEMWENKLKAYWNDPQYGKGGDAVEGWNYGGGYFRSYQALWGMYTATGYNFFNDTSHPQEMVQSYIHSTAANMTDMYNHGQWSGSAVGRPFDYHLFMPKFVLDQIGDTTYAPIAQSYLDTADFAVVTDDWSQLMFKFDSASTTDYKTLPLHYWNEGSGLFSFHSSWDDLSDTVSSWFQLGHGTSSTHENYDEGAFQVIRGNDKLVWDAGLNRDEWRQSVLRFGVSGTTGSQRPWGTQWVLDKSVVGQEHDAAYNYIKADLRGGYQKYYYSSKTADIYLKSVLYLRPNLFVVYDVTRTDPTNANKWKDWQTQYPGTPTTDVGTQTITFSNGSSKAFVKTLHPAVSYSTAVESGVYNYVKARPNVEQEYDQFLHVIEATSSTQNQMTTADGFLSTDGKMRGAYIQHSSIPWVVLFSADQDGGDVSGDISYTVETSQEDRPRHILLGLPPNTRYKVRVTDSRDFSLTVDATGDHVSSSQGVLSFGPPVFKERTLQ</sequence>
<evidence type="ECO:0000313" key="1">
    <source>
        <dbReference type="EMBL" id="APG26455.1"/>
    </source>
</evidence>
<dbReference type="InterPro" id="IPR008929">
    <property type="entry name" value="Chondroitin_lyas"/>
</dbReference>
<protein>
    <submittedName>
        <fullName evidence="1">Uncharacterized protein</fullName>
    </submittedName>
</protein>
<dbReference type="Proteomes" id="UP000182517">
    <property type="component" value="Chromosome"/>
</dbReference>
<dbReference type="Gene3D" id="1.50.10.100">
    <property type="entry name" value="Chondroitin AC/alginate lyase"/>
    <property type="match status" value="1"/>
</dbReference>
<dbReference type="RefSeq" id="WP_072282415.1">
    <property type="nucleotide sequence ID" value="NZ_CP015519.1"/>
</dbReference>